<sequence>MNIHEKMSSSPVYPLIWTIRRDITKIIETPFSWEQLQSPHLTYNVVQILALKYGSLYHENLAVGALYEPIRGLLYQRIQFSGMFLSIIDS</sequence>
<name>A0AB74K8Z6_9BASI</name>
<reference evidence="1 2" key="1">
    <citation type="submission" date="2019-03" db="EMBL/GenBank/DDBJ databases">
        <title>Sequencing 25 genomes of Wallemia mellicola.</title>
        <authorList>
            <person name="Gostincar C."/>
        </authorList>
    </citation>
    <scope>NUCLEOTIDE SEQUENCE [LARGE SCALE GENOMIC DNA]</scope>
    <source>
        <strain evidence="1 2">EXF-1277</strain>
    </source>
</reference>
<evidence type="ECO:0000313" key="1">
    <source>
        <dbReference type="EMBL" id="TIC59143.1"/>
    </source>
</evidence>
<proteinExistence type="predicted"/>
<accession>A0AB74K8Z6</accession>
<dbReference type="Proteomes" id="UP000305362">
    <property type="component" value="Unassembled WGS sequence"/>
</dbReference>
<dbReference type="AlphaFoldDB" id="A0AB74K8Z6"/>
<comment type="caution">
    <text evidence="1">The sequence shown here is derived from an EMBL/GenBank/DDBJ whole genome shotgun (WGS) entry which is preliminary data.</text>
</comment>
<protein>
    <submittedName>
        <fullName evidence="1">Uncharacterized protein</fullName>
    </submittedName>
</protein>
<organism evidence="1 2">
    <name type="scientific">Wallemia mellicola</name>
    <dbReference type="NCBI Taxonomy" id="1708541"/>
    <lineage>
        <taxon>Eukaryota</taxon>
        <taxon>Fungi</taxon>
        <taxon>Dikarya</taxon>
        <taxon>Basidiomycota</taxon>
        <taxon>Wallemiomycotina</taxon>
        <taxon>Wallemiomycetes</taxon>
        <taxon>Wallemiales</taxon>
        <taxon>Wallemiaceae</taxon>
        <taxon>Wallemia</taxon>
    </lineage>
</organism>
<gene>
    <name evidence="1" type="ORF">E3Q03_03971</name>
</gene>
<dbReference type="EMBL" id="SPRV01000069">
    <property type="protein sequence ID" value="TIC59143.1"/>
    <property type="molecule type" value="Genomic_DNA"/>
</dbReference>
<evidence type="ECO:0000313" key="2">
    <source>
        <dbReference type="Proteomes" id="UP000305362"/>
    </source>
</evidence>